<name>A0ABW0ENB2_9PSEU</name>
<protein>
    <recommendedName>
        <fullName evidence="3">Alkaline shock family protein YloU</fullName>
    </recommendedName>
</protein>
<proteinExistence type="predicted"/>
<dbReference type="RefSeq" id="WP_378247166.1">
    <property type="nucleotide sequence ID" value="NZ_JBHSKF010000004.1"/>
</dbReference>
<dbReference type="Proteomes" id="UP001596157">
    <property type="component" value="Unassembled WGS sequence"/>
</dbReference>
<reference evidence="2" key="1">
    <citation type="journal article" date="2019" name="Int. J. Syst. Evol. Microbiol.">
        <title>The Global Catalogue of Microorganisms (GCM) 10K type strain sequencing project: providing services to taxonomists for standard genome sequencing and annotation.</title>
        <authorList>
            <consortium name="The Broad Institute Genomics Platform"/>
            <consortium name="The Broad Institute Genome Sequencing Center for Infectious Disease"/>
            <person name="Wu L."/>
            <person name="Ma J."/>
        </authorList>
    </citation>
    <scope>NUCLEOTIDE SEQUENCE [LARGE SCALE GENOMIC DNA]</scope>
    <source>
        <strain evidence="2">CCUG 59778</strain>
    </source>
</reference>
<organism evidence="1 2">
    <name type="scientific">Actinokineospora guangxiensis</name>
    <dbReference type="NCBI Taxonomy" id="1490288"/>
    <lineage>
        <taxon>Bacteria</taxon>
        <taxon>Bacillati</taxon>
        <taxon>Actinomycetota</taxon>
        <taxon>Actinomycetes</taxon>
        <taxon>Pseudonocardiales</taxon>
        <taxon>Pseudonocardiaceae</taxon>
        <taxon>Actinokineospora</taxon>
    </lineage>
</organism>
<gene>
    <name evidence="1" type="ORF">ACFPM7_12315</name>
</gene>
<evidence type="ECO:0000313" key="2">
    <source>
        <dbReference type="Proteomes" id="UP001596157"/>
    </source>
</evidence>
<evidence type="ECO:0000313" key="1">
    <source>
        <dbReference type="EMBL" id="MFC5287838.1"/>
    </source>
</evidence>
<keyword evidence="2" id="KW-1185">Reference proteome</keyword>
<accession>A0ABW0ENB2</accession>
<dbReference type="EMBL" id="JBHSKF010000004">
    <property type="protein sequence ID" value="MFC5287838.1"/>
    <property type="molecule type" value="Genomic_DNA"/>
</dbReference>
<comment type="caution">
    <text evidence="1">The sequence shown here is derived from an EMBL/GenBank/DDBJ whole genome shotgun (WGS) entry which is preliminary data.</text>
</comment>
<evidence type="ECO:0008006" key="3">
    <source>
        <dbReference type="Google" id="ProtNLM"/>
    </source>
</evidence>
<sequence length="107" mass="10738">MPGLADRIGAAVRAHPSVTRLDGGPFGTVSTALPGRRVIGVAVRGAVGGPDEGEVSSGGQGVTGVEVSVVLRADRPIPPVLAELRDLVRAEAGPVAVDVHVSDVEES</sequence>